<feature type="non-terminal residue" evidence="3">
    <location>
        <position position="1"/>
    </location>
</feature>
<feature type="compositionally biased region" description="Acidic residues" evidence="1">
    <location>
        <begin position="188"/>
        <end position="212"/>
    </location>
</feature>
<feature type="compositionally biased region" description="Basic residues" evidence="1">
    <location>
        <begin position="150"/>
        <end position="162"/>
    </location>
</feature>
<sequence length="212" mass="24536">PKRKTKGKEEKVSNKKCLLCAEEFKDLPAIQRHMMISHSLVYTKENPEGVQNSRIIVKKIGFIDCQKCHKRFRGAQYYNHHTIWCGRETEMAMCNVCNQFTKAMWMQQHLSQHVLKQKQLQKKKELEEEKARKKLVKQEEESDQDEDGKPKKKKRKAAKSALKHMAEVKELAGGDLSDGDSYKHSGDDQSESDDGDEGDEEEEEESDNPPED</sequence>
<reference evidence="3 4" key="1">
    <citation type="submission" date="2019-01" db="EMBL/GenBank/DDBJ databases">
        <title>A draft genome assembly of the solar-powered sea slug Elysia chlorotica.</title>
        <authorList>
            <person name="Cai H."/>
            <person name="Li Q."/>
            <person name="Fang X."/>
            <person name="Li J."/>
            <person name="Curtis N.E."/>
            <person name="Altenburger A."/>
            <person name="Shibata T."/>
            <person name="Feng M."/>
            <person name="Maeda T."/>
            <person name="Schwartz J.A."/>
            <person name="Shigenobu S."/>
            <person name="Lundholm N."/>
            <person name="Nishiyama T."/>
            <person name="Yang H."/>
            <person name="Hasebe M."/>
            <person name="Li S."/>
            <person name="Pierce S.K."/>
            <person name="Wang J."/>
        </authorList>
    </citation>
    <scope>NUCLEOTIDE SEQUENCE [LARGE SCALE GENOMIC DNA]</scope>
    <source>
        <strain evidence="3">EC2010</strain>
        <tissue evidence="3">Whole organism of an adult</tissue>
    </source>
</reference>
<dbReference type="Proteomes" id="UP000271974">
    <property type="component" value="Unassembled WGS sequence"/>
</dbReference>
<evidence type="ECO:0000259" key="2">
    <source>
        <dbReference type="PROSITE" id="PS00028"/>
    </source>
</evidence>
<dbReference type="PROSITE" id="PS00028">
    <property type="entry name" value="ZINC_FINGER_C2H2_1"/>
    <property type="match status" value="1"/>
</dbReference>
<dbReference type="OrthoDB" id="4703at2759"/>
<evidence type="ECO:0000313" key="3">
    <source>
        <dbReference type="EMBL" id="RUS87739.1"/>
    </source>
</evidence>
<dbReference type="EMBL" id="RQTK01000102">
    <property type="protein sequence ID" value="RUS87739.1"/>
    <property type="molecule type" value="Genomic_DNA"/>
</dbReference>
<keyword evidence="4" id="KW-1185">Reference proteome</keyword>
<comment type="caution">
    <text evidence="3">The sequence shown here is derived from an EMBL/GenBank/DDBJ whole genome shotgun (WGS) entry which is preliminary data.</text>
</comment>
<dbReference type="AlphaFoldDB" id="A0A3S1HWU2"/>
<dbReference type="InterPro" id="IPR013087">
    <property type="entry name" value="Znf_C2H2_type"/>
</dbReference>
<feature type="non-terminal residue" evidence="3">
    <location>
        <position position="212"/>
    </location>
</feature>
<dbReference type="STRING" id="188477.A0A3S1HWU2"/>
<protein>
    <recommendedName>
        <fullName evidence="2">C2H2-type domain-containing protein</fullName>
    </recommendedName>
</protein>
<gene>
    <name evidence="3" type="ORF">EGW08_004485</name>
</gene>
<organism evidence="3 4">
    <name type="scientific">Elysia chlorotica</name>
    <name type="common">Eastern emerald elysia</name>
    <name type="synonym">Sea slug</name>
    <dbReference type="NCBI Taxonomy" id="188477"/>
    <lineage>
        <taxon>Eukaryota</taxon>
        <taxon>Metazoa</taxon>
        <taxon>Spiralia</taxon>
        <taxon>Lophotrochozoa</taxon>
        <taxon>Mollusca</taxon>
        <taxon>Gastropoda</taxon>
        <taxon>Heterobranchia</taxon>
        <taxon>Euthyneura</taxon>
        <taxon>Panpulmonata</taxon>
        <taxon>Sacoglossa</taxon>
        <taxon>Placobranchoidea</taxon>
        <taxon>Plakobranchidae</taxon>
        <taxon>Elysia</taxon>
    </lineage>
</organism>
<feature type="region of interest" description="Disordered" evidence="1">
    <location>
        <begin position="126"/>
        <end position="212"/>
    </location>
</feature>
<name>A0A3S1HWU2_ELYCH</name>
<evidence type="ECO:0000256" key="1">
    <source>
        <dbReference type="SAM" id="MobiDB-lite"/>
    </source>
</evidence>
<feature type="compositionally biased region" description="Basic and acidic residues" evidence="1">
    <location>
        <begin position="126"/>
        <end position="139"/>
    </location>
</feature>
<evidence type="ECO:0000313" key="4">
    <source>
        <dbReference type="Proteomes" id="UP000271974"/>
    </source>
</evidence>
<accession>A0A3S1HWU2</accession>
<dbReference type="SMART" id="SM00355">
    <property type="entry name" value="ZnF_C2H2"/>
    <property type="match status" value="3"/>
</dbReference>
<proteinExistence type="predicted"/>
<feature type="domain" description="C2H2-type" evidence="2">
    <location>
        <begin position="17"/>
        <end position="38"/>
    </location>
</feature>